<feature type="transmembrane region" description="Helical" evidence="3">
    <location>
        <begin position="78"/>
        <end position="102"/>
    </location>
</feature>
<feature type="transmembrane region" description="Helical" evidence="3">
    <location>
        <begin position="43"/>
        <end position="66"/>
    </location>
</feature>
<dbReference type="GO" id="GO:0008654">
    <property type="term" value="P:phospholipid biosynthetic process"/>
    <property type="evidence" value="ECO:0007669"/>
    <property type="project" value="InterPro"/>
</dbReference>
<dbReference type="GO" id="GO:0016020">
    <property type="term" value="C:membrane"/>
    <property type="evidence" value="ECO:0007669"/>
    <property type="project" value="InterPro"/>
</dbReference>
<evidence type="ECO:0000256" key="2">
    <source>
        <dbReference type="RuleBase" id="RU003750"/>
    </source>
</evidence>
<dbReference type="Proteomes" id="UP000000740">
    <property type="component" value="Chromosome 1"/>
</dbReference>
<keyword evidence="1 2" id="KW-0808">Transferase</keyword>
<proteinExistence type="inferred from homology"/>
<dbReference type="EMBL" id="CP001365">
    <property type="protein sequence ID" value="ACM56123.1"/>
    <property type="molecule type" value="Genomic_DNA"/>
</dbReference>
<dbReference type="PROSITE" id="PS00379">
    <property type="entry name" value="CDP_ALCOHOL_P_TRANSF"/>
    <property type="match status" value="1"/>
</dbReference>
<dbReference type="HOGENOM" id="CLU_082036_0_0_2"/>
<organism evidence="4 5">
    <name type="scientific">Halorubrum lacusprofundi (strain ATCC 49239 / DSM 5036 / JCM 8891 / ACAM 34)</name>
    <dbReference type="NCBI Taxonomy" id="416348"/>
    <lineage>
        <taxon>Archaea</taxon>
        <taxon>Methanobacteriati</taxon>
        <taxon>Methanobacteriota</taxon>
        <taxon>Stenosarchaea group</taxon>
        <taxon>Halobacteria</taxon>
        <taxon>Halobacteriales</taxon>
        <taxon>Haloferacaceae</taxon>
        <taxon>Halorubrum</taxon>
    </lineage>
</organism>
<name>B9LTI9_HALLT</name>
<gene>
    <name evidence="4" type="ordered locus">Hlac_0521</name>
</gene>
<comment type="similarity">
    <text evidence="2">Belongs to the CDP-alcohol phosphatidyltransferase class-I family.</text>
</comment>
<keyword evidence="3" id="KW-0812">Transmembrane</keyword>
<dbReference type="Gene3D" id="1.20.120.1760">
    <property type="match status" value="1"/>
</dbReference>
<dbReference type="GeneID" id="7400402"/>
<dbReference type="InterPro" id="IPR000462">
    <property type="entry name" value="CDP-OH_P_trans"/>
</dbReference>
<dbReference type="GO" id="GO:0016780">
    <property type="term" value="F:phosphotransferase activity, for other substituted phosphate groups"/>
    <property type="evidence" value="ECO:0007669"/>
    <property type="project" value="InterPro"/>
</dbReference>
<evidence type="ECO:0000256" key="1">
    <source>
        <dbReference type="ARBA" id="ARBA00022679"/>
    </source>
</evidence>
<feature type="transmembrane region" description="Helical" evidence="3">
    <location>
        <begin position="149"/>
        <end position="170"/>
    </location>
</feature>
<dbReference type="KEGG" id="hla:Hlac_0521"/>
<dbReference type="RefSeq" id="WP_012659758.1">
    <property type="nucleotide sequence ID" value="NC_012029.1"/>
</dbReference>
<keyword evidence="3" id="KW-0472">Membrane</keyword>
<feature type="transmembrane region" description="Helical" evidence="3">
    <location>
        <begin position="12"/>
        <end position="31"/>
    </location>
</feature>
<dbReference type="AlphaFoldDB" id="B9LTI9"/>
<keyword evidence="5" id="KW-1185">Reference proteome</keyword>
<accession>B9LTI9</accession>
<evidence type="ECO:0000313" key="4">
    <source>
        <dbReference type="EMBL" id="ACM56123.1"/>
    </source>
</evidence>
<keyword evidence="3" id="KW-1133">Transmembrane helix</keyword>
<evidence type="ECO:0000313" key="5">
    <source>
        <dbReference type="Proteomes" id="UP000000740"/>
    </source>
</evidence>
<dbReference type="InterPro" id="IPR043130">
    <property type="entry name" value="CDP-OH_PTrfase_TM_dom"/>
</dbReference>
<reference evidence="4 5" key="1">
    <citation type="journal article" date="2016" name="Stand. Genomic Sci.">
        <title>Complete genome sequence of the Antarctic Halorubrum lacusprofundi type strain ACAM 34.</title>
        <authorList>
            <person name="Anderson I.J."/>
            <person name="DasSarma P."/>
            <person name="Lucas S."/>
            <person name="Copeland A."/>
            <person name="Lapidus A."/>
            <person name="Del Rio T.G."/>
            <person name="Tice H."/>
            <person name="Dalin E."/>
            <person name="Bruce D.C."/>
            <person name="Goodwin L."/>
            <person name="Pitluck S."/>
            <person name="Sims D."/>
            <person name="Brettin T.S."/>
            <person name="Detter J.C."/>
            <person name="Han C.S."/>
            <person name="Larimer F."/>
            <person name="Hauser L."/>
            <person name="Land M."/>
            <person name="Ivanova N."/>
            <person name="Richardson P."/>
            <person name="Cavicchioli R."/>
            <person name="DasSarma S."/>
            <person name="Woese C.R."/>
            <person name="Kyrpides N.C."/>
        </authorList>
    </citation>
    <scope>NUCLEOTIDE SEQUENCE [LARGE SCALE GENOMIC DNA]</scope>
    <source>
        <strain evidence="5">ATCC 49239 / DSM 5036 / JCM 8891 / ACAM 34</strain>
    </source>
</reference>
<sequence>MAEARRRRSVRVGVGVGLPLVAAVALVALLLRLFPVDATSQWGLFPAVVAGVCWAGQLWYVGYGLDPGRLTGGFWRRLLGLANVVTLVRGALYAVVAGFVVVPSETALAWVPALCYGTGVALDKLDGIVARTVGRQTELGRRLDMAFDTFGFVVAPLVAVLWGLLPVWYLSISAARYVFRGAVWLRRVRGLPVGDLPDSDLGKYLAGVQMIFVTIALAPLAPTDLVWILAPVVLAPSLAVFTRDYLAVSGRIGRGVDDAQ</sequence>
<dbReference type="eggNOG" id="arCOG00672">
    <property type="taxonomic scope" value="Archaea"/>
</dbReference>
<evidence type="ECO:0000256" key="3">
    <source>
        <dbReference type="SAM" id="Phobius"/>
    </source>
</evidence>
<protein>
    <submittedName>
        <fullName evidence="4">CDP-alcohol phosphatidyltransferase</fullName>
    </submittedName>
</protein>
<dbReference type="Pfam" id="PF01066">
    <property type="entry name" value="CDP-OH_P_transf"/>
    <property type="match status" value="1"/>
</dbReference>
<dbReference type="InterPro" id="IPR048254">
    <property type="entry name" value="CDP_ALCOHOL_P_TRANSF_CS"/>
</dbReference>